<reference evidence="1 2" key="1">
    <citation type="journal article" date="2018" name="Nat. Ecol. Evol.">
        <title>Pezizomycetes genomes reveal the molecular basis of ectomycorrhizal truffle lifestyle.</title>
        <authorList>
            <person name="Murat C."/>
            <person name="Payen T."/>
            <person name="Noel B."/>
            <person name="Kuo A."/>
            <person name="Morin E."/>
            <person name="Chen J."/>
            <person name="Kohler A."/>
            <person name="Krizsan K."/>
            <person name="Balestrini R."/>
            <person name="Da Silva C."/>
            <person name="Montanini B."/>
            <person name="Hainaut M."/>
            <person name="Levati E."/>
            <person name="Barry K.W."/>
            <person name="Belfiori B."/>
            <person name="Cichocki N."/>
            <person name="Clum A."/>
            <person name="Dockter R.B."/>
            <person name="Fauchery L."/>
            <person name="Guy J."/>
            <person name="Iotti M."/>
            <person name="Le Tacon F."/>
            <person name="Lindquist E.A."/>
            <person name="Lipzen A."/>
            <person name="Malagnac F."/>
            <person name="Mello A."/>
            <person name="Molinier V."/>
            <person name="Miyauchi S."/>
            <person name="Poulain J."/>
            <person name="Riccioni C."/>
            <person name="Rubini A."/>
            <person name="Sitrit Y."/>
            <person name="Splivallo R."/>
            <person name="Traeger S."/>
            <person name="Wang M."/>
            <person name="Zifcakova L."/>
            <person name="Wipf D."/>
            <person name="Zambonelli A."/>
            <person name="Paolocci F."/>
            <person name="Nowrousian M."/>
            <person name="Ottonello S."/>
            <person name="Baldrian P."/>
            <person name="Spatafora J.W."/>
            <person name="Henrissat B."/>
            <person name="Nagy L.G."/>
            <person name="Aury J.M."/>
            <person name="Wincker P."/>
            <person name="Grigoriev I.V."/>
            <person name="Bonfante P."/>
            <person name="Martin F.M."/>
        </authorList>
    </citation>
    <scope>NUCLEOTIDE SEQUENCE [LARGE SCALE GENOMIC DNA]</scope>
    <source>
        <strain evidence="1 2">RN42</strain>
    </source>
</reference>
<dbReference type="EMBL" id="ML119867">
    <property type="protein sequence ID" value="RPA72310.1"/>
    <property type="molecule type" value="Genomic_DNA"/>
</dbReference>
<keyword evidence="2" id="KW-1185">Reference proteome</keyword>
<dbReference type="OrthoDB" id="2322999at2759"/>
<proteinExistence type="predicted"/>
<organism evidence="1 2">
    <name type="scientific">Ascobolus immersus RN42</name>
    <dbReference type="NCBI Taxonomy" id="1160509"/>
    <lineage>
        <taxon>Eukaryota</taxon>
        <taxon>Fungi</taxon>
        <taxon>Dikarya</taxon>
        <taxon>Ascomycota</taxon>
        <taxon>Pezizomycotina</taxon>
        <taxon>Pezizomycetes</taxon>
        <taxon>Pezizales</taxon>
        <taxon>Ascobolaceae</taxon>
        <taxon>Ascobolus</taxon>
    </lineage>
</organism>
<evidence type="ECO:0000313" key="2">
    <source>
        <dbReference type="Proteomes" id="UP000275078"/>
    </source>
</evidence>
<evidence type="ECO:0000313" key="1">
    <source>
        <dbReference type="EMBL" id="RPA72310.1"/>
    </source>
</evidence>
<protein>
    <submittedName>
        <fullName evidence="1">Uncharacterized protein</fullName>
    </submittedName>
</protein>
<dbReference type="AlphaFoldDB" id="A0A3N4HK68"/>
<dbReference type="STRING" id="1160509.A0A3N4HK68"/>
<accession>A0A3N4HK68</accession>
<name>A0A3N4HK68_ASCIM</name>
<sequence length="173" mass="19124">MDTPSTAEHERLVEYGQIATPWLVRSRSVLGGKIVPKSWAFRSGALFPVEFGFNPGKLSPSTSRFPEIRLTQAFVTELYELLMREGLQNILGLTTIEDSEATLSSGKVINVERTIGRVSIMLPGSIRSQTSLEVSWSFGCSKAVSDSRLFAAKICWVCDDCEEAEDGLLEARF</sequence>
<gene>
    <name evidence="1" type="ORF">BJ508DRAFT_419533</name>
</gene>
<dbReference type="Proteomes" id="UP000275078">
    <property type="component" value="Unassembled WGS sequence"/>
</dbReference>